<evidence type="ECO:0000313" key="8">
    <source>
        <dbReference type="Proteomes" id="UP001218231"/>
    </source>
</evidence>
<feature type="transmembrane region" description="Helical" evidence="5">
    <location>
        <begin position="110"/>
        <end position="132"/>
    </location>
</feature>
<dbReference type="Proteomes" id="UP001218231">
    <property type="component" value="Chromosome"/>
</dbReference>
<keyword evidence="2 5" id="KW-0812">Transmembrane</keyword>
<feature type="transmembrane region" description="Helical" evidence="5">
    <location>
        <begin position="269"/>
        <end position="287"/>
    </location>
</feature>
<evidence type="ECO:0000256" key="3">
    <source>
        <dbReference type="ARBA" id="ARBA00022989"/>
    </source>
</evidence>
<dbReference type="InterPro" id="IPR007016">
    <property type="entry name" value="O-antigen_ligase-rel_domated"/>
</dbReference>
<sequence length="445" mass="47434">MVTPLVVFAVAITMTFGGGGIGHPLPELFVQICVAVIAALWLWKIPESQFRAIPKAVWVVGFLLLVVPLVQLVPLPPQVWHSLPGRQIEVDSLALIGRADTWRPLSMDPALSFSSLLSMVSAAMVLVMVASIGRSGRTLVLGVVLVVALLSLVPAVVQLNGAPDSIFAIYPANGGKVRLRGFQNNPNSQADVLLVAMLCAAAFMRDLVQRHILPDQRWLVIGLVGVADLALALAVVLTGSRTGIMMLPLVVAGQIALIRPWLKLRWANLFISLAGVCAIAAGTYSFLPDTSPLMVALDRFSLDHDTRPQIWTNSLYAARQMLPAGAGMGTFVPVFNIYEPAEAVADTYVNRAHNDYLELLLEAGYAGVIAFGAIAILLVVGVVKGLMAADKRSRGQLFCVTLALCVIGLHSLVDYPLRSMSLAGIAALCAAILLNPKANPADYGK</sequence>
<dbReference type="GO" id="GO:0016874">
    <property type="term" value="F:ligase activity"/>
    <property type="evidence" value="ECO:0007669"/>
    <property type="project" value="UniProtKB-KW"/>
</dbReference>
<evidence type="ECO:0000256" key="5">
    <source>
        <dbReference type="SAM" id="Phobius"/>
    </source>
</evidence>
<dbReference type="RefSeq" id="WP_273617645.1">
    <property type="nucleotide sequence ID" value="NZ_CP117417.1"/>
</dbReference>
<dbReference type="PANTHER" id="PTHR37422:SF21">
    <property type="entry name" value="EXOQ-LIKE PROTEIN"/>
    <property type="match status" value="1"/>
</dbReference>
<feature type="transmembrane region" description="Helical" evidence="5">
    <location>
        <begin position="56"/>
        <end position="75"/>
    </location>
</feature>
<protein>
    <submittedName>
        <fullName evidence="7">O-antigen ligase family protein</fullName>
    </submittedName>
</protein>
<accession>A0ABY7TYT4</accession>
<dbReference type="InterPro" id="IPR051533">
    <property type="entry name" value="WaaL-like"/>
</dbReference>
<gene>
    <name evidence="7" type="ORF">PQ457_15305</name>
</gene>
<reference evidence="7 8" key="1">
    <citation type="submission" date="2023-02" db="EMBL/GenBank/DDBJ databases">
        <title>Genome sequence of Novosphingobium humi KACC 19094.</title>
        <authorList>
            <person name="Kim S."/>
            <person name="Heo J."/>
            <person name="Kwon S.-W."/>
        </authorList>
    </citation>
    <scope>NUCLEOTIDE SEQUENCE [LARGE SCALE GENOMIC DNA]</scope>
    <source>
        <strain evidence="7 8">KACC 19094</strain>
    </source>
</reference>
<feature type="domain" description="O-antigen ligase-related" evidence="6">
    <location>
        <begin position="229"/>
        <end position="371"/>
    </location>
</feature>
<evidence type="ECO:0000256" key="4">
    <source>
        <dbReference type="ARBA" id="ARBA00023136"/>
    </source>
</evidence>
<organism evidence="7 8">
    <name type="scientific">Novosphingobium humi</name>
    <dbReference type="NCBI Taxonomy" id="2282397"/>
    <lineage>
        <taxon>Bacteria</taxon>
        <taxon>Pseudomonadati</taxon>
        <taxon>Pseudomonadota</taxon>
        <taxon>Alphaproteobacteria</taxon>
        <taxon>Sphingomonadales</taxon>
        <taxon>Sphingomonadaceae</taxon>
        <taxon>Novosphingobium</taxon>
    </lineage>
</organism>
<feature type="transmembrane region" description="Helical" evidence="5">
    <location>
        <begin position="139"/>
        <end position="157"/>
    </location>
</feature>
<feature type="transmembrane region" description="Helical" evidence="5">
    <location>
        <begin position="27"/>
        <end position="44"/>
    </location>
</feature>
<evidence type="ECO:0000256" key="1">
    <source>
        <dbReference type="ARBA" id="ARBA00004141"/>
    </source>
</evidence>
<name>A0ABY7TYT4_9SPHN</name>
<keyword evidence="4 5" id="KW-0472">Membrane</keyword>
<comment type="subcellular location">
    <subcellularLocation>
        <location evidence="1">Membrane</location>
        <topology evidence="1">Multi-pass membrane protein</topology>
    </subcellularLocation>
</comment>
<evidence type="ECO:0000259" key="6">
    <source>
        <dbReference type="Pfam" id="PF04932"/>
    </source>
</evidence>
<evidence type="ECO:0000313" key="7">
    <source>
        <dbReference type="EMBL" id="WCT77264.1"/>
    </source>
</evidence>
<dbReference type="Pfam" id="PF04932">
    <property type="entry name" value="Wzy_C"/>
    <property type="match status" value="1"/>
</dbReference>
<feature type="transmembrane region" description="Helical" evidence="5">
    <location>
        <begin position="218"/>
        <end position="237"/>
    </location>
</feature>
<feature type="transmembrane region" description="Helical" evidence="5">
    <location>
        <begin position="363"/>
        <end position="383"/>
    </location>
</feature>
<dbReference type="EMBL" id="CP117417">
    <property type="protein sequence ID" value="WCT77264.1"/>
    <property type="molecule type" value="Genomic_DNA"/>
</dbReference>
<dbReference type="PANTHER" id="PTHR37422">
    <property type="entry name" value="TEICHURONIC ACID BIOSYNTHESIS PROTEIN TUAE"/>
    <property type="match status" value="1"/>
</dbReference>
<keyword evidence="8" id="KW-1185">Reference proteome</keyword>
<keyword evidence="3 5" id="KW-1133">Transmembrane helix</keyword>
<proteinExistence type="predicted"/>
<evidence type="ECO:0000256" key="2">
    <source>
        <dbReference type="ARBA" id="ARBA00022692"/>
    </source>
</evidence>
<keyword evidence="7" id="KW-0436">Ligase</keyword>
<feature type="transmembrane region" description="Helical" evidence="5">
    <location>
        <begin position="395"/>
        <end position="413"/>
    </location>
</feature>